<dbReference type="Proteomes" id="UP000028569">
    <property type="component" value="Chromosome"/>
</dbReference>
<organism evidence="1 2">
    <name type="scientific">Bifidobacterium [indicum] DSM 20214 = LMG 11587</name>
    <dbReference type="NCBI Taxonomy" id="1341694"/>
    <lineage>
        <taxon>Bacteria</taxon>
        <taxon>Bacillati</taxon>
        <taxon>Actinomycetota</taxon>
        <taxon>Actinomycetes</taxon>
        <taxon>Bifidobacteriales</taxon>
        <taxon>Bifidobacteriaceae</taxon>
        <taxon>Bifidobacterium</taxon>
    </lineage>
</organism>
<dbReference type="OrthoDB" id="3233958at2"/>
<evidence type="ECO:0000313" key="2">
    <source>
        <dbReference type="Proteomes" id="UP000028569"/>
    </source>
</evidence>
<dbReference type="HOGENOM" id="CLU_2803825_0_0_11"/>
<proteinExistence type="predicted"/>
<name>A0A087VT95_9BIFI</name>
<evidence type="ECO:0000313" key="1">
    <source>
        <dbReference type="EMBL" id="AIC91595.1"/>
    </source>
</evidence>
<dbReference type="KEGG" id="bii:BINDI_0310"/>
<accession>A0A087VT95</accession>
<gene>
    <name evidence="1" type="ORF">BINDI_0310</name>
</gene>
<reference evidence="1 2" key="1">
    <citation type="journal article" date="2014" name="Appl. Environ. Microbiol.">
        <title>Genomic encyclopedia of type strains of the genus Bifidobacterium.</title>
        <authorList>
            <person name="Milani C."/>
            <person name="Lugli G.A."/>
            <person name="Duranti S."/>
            <person name="Turroni F."/>
            <person name="Bottacini F."/>
            <person name="Mangifesta M."/>
            <person name="Sanchez B."/>
            <person name="Viappiani A."/>
            <person name="Mancabelli L."/>
            <person name="Taminiau B."/>
            <person name="Delcenserie V."/>
            <person name="Barrangou R."/>
            <person name="Margolles A."/>
            <person name="van Sinderen D."/>
            <person name="Ventura M."/>
        </authorList>
    </citation>
    <scope>NUCLEOTIDE SEQUENCE [LARGE SCALE GENOMIC DNA]</scope>
    <source>
        <strain evidence="1 2">LMG 11587</strain>
    </source>
</reference>
<evidence type="ECO:0008006" key="3">
    <source>
        <dbReference type="Google" id="ProtNLM"/>
    </source>
</evidence>
<sequence length="67" mass="7479">MDEMTLVDRMSKLQTIDELVDLSKEIGKPLSYNDADKLFGRINQCQNDAAELSGDTVSKLAKEAFDI</sequence>
<keyword evidence="2" id="KW-1185">Reference proteome</keyword>
<protein>
    <recommendedName>
        <fullName evidence="3">Nif11 domain-containing protein</fullName>
    </recommendedName>
</protein>
<dbReference type="EMBL" id="CP006018">
    <property type="protein sequence ID" value="AIC91595.1"/>
    <property type="molecule type" value="Genomic_DNA"/>
</dbReference>
<dbReference type="AlphaFoldDB" id="A0A087VT95"/>
<dbReference type="RefSeq" id="WP_033491604.1">
    <property type="nucleotide sequence ID" value="NZ_CP006018.1"/>
</dbReference>